<reference evidence="4 5" key="1">
    <citation type="submission" date="2020-05" db="EMBL/GenBank/DDBJ databases">
        <title>MicrobeNet Type strains.</title>
        <authorList>
            <person name="Nicholson A.C."/>
        </authorList>
    </citation>
    <scope>NUCLEOTIDE SEQUENCE [LARGE SCALE GENOMIC DNA]</scope>
    <source>
        <strain evidence="4 5">JCM 3224</strain>
    </source>
</reference>
<comment type="caution">
    <text evidence="4">The sequence shown here is derived from an EMBL/GenBank/DDBJ whole genome shotgun (WGS) entry which is preliminary data.</text>
</comment>
<feature type="domain" description="DUF8175" evidence="3">
    <location>
        <begin position="75"/>
        <end position="273"/>
    </location>
</feature>
<organism evidence="4 5">
    <name type="scientific">Nocardia uniformis</name>
    <dbReference type="NCBI Taxonomy" id="53432"/>
    <lineage>
        <taxon>Bacteria</taxon>
        <taxon>Bacillati</taxon>
        <taxon>Actinomycetota</taxon>
        <taxon>Actinomycetes</taxon>
        <taxon>Mycobacteriales</taxon>
        <taxon>Nocardiaceae</taxon>
        <taxon>Nocardia</taxon>
    </lineage>
</organism>
<evidence type="ECO:0000256" key="2">
    <source>
        <dbReference type="SAM" id="Phobius"/>
    </source>
</evidence>
<evidence type="ECO:0000313" key="4">
    <source>
        <dbReference type="EMBL" id="NNH72989.1"/>
    </source>
</evidence>
<sequence length="274" mass="28616">MNASNGGAGVRSKSWLLAALFVALIVIAAAIVFTIRGGDSDEQHEPEPTVPATVPGGSNDGFGVPVTDVYGRRVDVPAAEAGQPLPQTGSPVTESDPSWLTASPAGTTGRGGWQRVFGVSVPFSTSDGPARISDGMAAGYAHSPRGAALAGVYITHQLAARPADPAVVARVNYSRQDMDTYRSKVAAGTLPTHQPEEVTRWVIAPDAYQVVSWSPDLCVLKIAVRAKPGTPQQAPTWTAVPVSVVWTGGDWNLLPSSEVNGGQQISSILGWTPW</sequence>
<name>A0A849CD21_9NOCA</name>
<evidence type="ECO:0000259" key="3">
    <source>
        <dbReference type="Pfam" id="PF26526"/>
    </source>
</evidence>
<gene>
    <name evidence="4" type="ORF">HLB23_24535</name>
</gene>
<evidence type="ECO:0000313" key="5">
    <source>
        <dbReference type="Proteomes" id="UP000586827"/>
    </source>
</evidence>
<protein>
    <recommendedName>
        <fullName evidence="3">DUF8175 domain-containing protein</fullName>
    </recommendedName>
</protein>
<feature type="transmembrane region" description="Helical" evidence="2">
    <location>
        <begin position="15"/>
        <end position="35"/>
    </location>
</feature>
<dbReference type="InterPro" id="IPR058488">
    <property type="entry name" value="DUF8175"/>
</dbReference>
<feature type="compositionally biased region" description="Polar residues" evidence="1">
    <location>
        <begin position="85"/>
        <end position="105"/>
    </location>
</feature>
<dbReference type="Pfam" id="PF26526">
    <property type="entry name" value="DUF8175"/>
    <property type="match status" value="1"/>
</dbReference>
<evidence type="ECO:0000256" key="1">
    <source>
        <dbReference type="SAM" id="MobiDB-lite"/>
    </source>
</evidence>
<feature type="region of interest" description="Disordered" evidence="1">
    <location>
        <begin position="79"/>
        <end position="105"/>
    </location>
</feature>
<dbReference type="RefSeq" id="WP_067523493.1">
    <property type="nucleotide sequence ID" value="NZ_JABELX010000009.1"/>
</dbReference>
<dbReference type="EMBL" id="JABELX010000009">
    <property type="protein sequence ID" value="NNH72989.1"/>
    <property type="molecule type" value="Genomic_DNA"/>
</dbReference>
<keyword evidence="2" id="KW-0812">Transmembrane</keyword>
<keyword evidence="5" id="KW-1185">Reference proteome</keyword>
<accession>A0A849CD21</accession>
<dbReference type="Proteomes" id="UP000586827">
    <property type="component" value="Unassembled WGS sequence"/>
</dbReference>
<feature type="region of interest" description="Disordered" evidence="1">
    <location>
        <begin position="39"/>
        <end position="58"/>
    </location>
</feature>
<dbReference type="AlphaFoldDB" id="A0A849CD21"/>
<keyword evidence="2" id="KW-1133">Transmembrane helix</keyword>
<keyword evidence="2" id="KW-0472">Membrane</keyword>
<proteinExistence type="predicted"/>